<evidence type="ECO:0000313" key="4">
    <source>
        <dbReference type="Proteomes" id="UP001172673"/>
    </source>
</evidence>
<feature type="domain" description="BTB" evidence="2">
    <location>
        <begin position="71"/>
        <end position="158"/>
    </location>
</feature>
<dbReference type="EMBL" id="JAPDRK010000016">
    <property type="protein sequence ID" value="KAJ9605306.1"/>
    <property type="molecule type" value="Genomic_DNA"/>
</dbReference>
<dbReference type="SUPFAM" id="SSF54695">
    <property type="entry name" value="POZ domain"/>
    <property type="match status" value="1"/>
</dbReference>
<dbReference type="InterPro" id="IPR000210">
    <property type="entry name" value="BTB/POZ_dom"/>
</dbReference>
<dbReference type="Pfam" id="PF00651">
    <property type="entry name" value="BTB"/>
    <property type="match status" value="1"/>
</dbReference>
<reference evidence="3" key="1">
    <citation type="submission" date="2022-10" db="EMBL/GenBank/DDBJ databases">
        <title>Culturing micro-colonial fungi from biological soil crusts in the Mojave desert and describing Neophaeococcomyces mojavensis, and introducing the new genera and species Taxawa tesnikishii.</title>
        <authorList>
            <person name="Kurbessoian T."/>
            <person name="Stajich J.E."/>
        </authorList>
    </citation>
    <scope>NUCLEOTIDE SEQUENCE</scope>
    <source>
        <strain evidence="3">TK_41</strain>
    </source>
</reference>
<organism evidence="3 4">
    <name type="scientific">Cladophialophora chaetospira</name>
    <dbReference type="NCBI Taxonomy" id="386627"/>
    <lineage>
        <taxon>Eukaryota</taxon>
        <taxon>Fungi</taxon>
        <taxon>Dikarya</taxon>
        <taxon>Ascomycota</taxon>
        <taxon>Pezizomycotina</taxon>
        <taxon>Eurotiomycetes</taxon>
        <taxon>Chaetothyriomycetidae</taxon>
        <taxon>Chaetothyriales</taxon>
        <taxon>Herpotrichiellaceae</taxon>
        <taxon>Cladophialophora</taxon>
    </lineage>
</organism>
<accession>A0AA38X1X9</accession>
<comment type="caution">
    <text evidence="3">The sequence shown here is derived from an EMBL/GenBank/DDBJ whole genome shotgun (WGS) entry which is preliminary data.</text>
</comment>
<evidence type="ECO:0000313" key="3">
    <source>
        <dbReference type="EMBL" id="KAJ9605306.1"/>
    </source>
</evidence>
<feature type="compositionally biased region" description="Polar residues" evidence="1">
    <location>
        <begin position="23"/>
        <end position="33"/>
    </location>
</feature>
<name>A0AA38X1X9_9EURO</name>
<gene>
    <name evidence="3" type="ORF">H2200_009963</name>
</gene>
<dbReference type="InterPro" id="IPR011333">
    <property type="entry name" value="SKP1/BTB/POZ_sf"/>
</dbReference>
<proteinExistence type="predicted"/>
<sequence>MFHEVFDPKGDVLLVLTLHNPSDNYESNSASETGDTEEVESQPAKAGPTKHNSIKALVNEDSESEEVEVLVSSRHLALASPVFRVMFDGDFLEKITLGQSEPKRIPLPEDNYEAMIVLLRIIHGQNSKVPRSIDPKSLIEIATLVDKYELLDACQMHVDVWMNTSCLDHVRAWRELADWIYITWIFQKGNQFQELTRRAIWEMDHYTEISEVSLPESITSKRKTRPKSSSKKLI</sequence>
<evidence type="ECO:0000259" key="2">
    <source>
        <dbReference type="Pfam" id="PF00651"/>
    </source>
</evidence>
<protein>
    <recommendedName>
        <fullName evidence="2">BTB domain-containing protein</fullName>
    </recommendedName>
</protein>
<dbReference type="Proteomes" id="UP001172673">
    <property type="component" value="Unassembled WGS sequence"/>
</dbReference>
<evidence type="ECO:0000256" key="1">
    <source>
        <dbReference type="SAM" id="MobiDB-lite"/>
    </source>
</evidence>
<feature type="region of interest" description="Disordered" evidence="1">
    <location>
        <begin position="23"/>
        <end position="51"/>
    </location>
</feature>
<dbReference type="CDD" id="cd18186">
    <property type="entry name" value="BTB_POZ_ZBTB_KLHL-like"/>
    <property type="match status" value="1"/>
</dbReference>
<dbReference type="AlphaFoldDB" id="A0AA38X1X9"/>
<keyword evidence="4" id="KW-1185">Reference proteome</keyword>
<dbReference type="Gene3D" id="3.30.710.10">
    <property type="entry name" value="Potassium Channel Kv1.1, Chain A"/>
    <property type="match status" value="1"/>
</dbReference>